<organism evidence="2">
    <name type="scientific">Xanthomonas vasicola pv. vasculorum NCPPB 890</name>
    <dbReference type="NCBI Taxonomy" id="1184265"/>
    <lineage>
        <taxon>Bacteria</taxon>
        <taxon>Pseudomonadati</taxon>
        <taxon>Pseudomonadota</taxon>
        <taxon>Gammaproteobacteria</taxon>
        <taxon>Lysobacterales</taxon>
        <taxon>Lysobacteraceae</taxon>
        <taxon>Xanthomonas</taxon>
    </lineage>
</organism>
<reference evidence="2" key="1">
    <citation type="submission" date="2012-05" db="EMBL/GenBank/DDBJ databases">
        <authorList>
            <person name="Studholme D.J."/>
            <person name="Wasukira A."/>
            <person name="Grant M."/>
        </authorList>
    </citation>
    <scope>NUCLEOTIDE SEQUENCE [LARGE SCALE GENOMIC DNA]</scope>
    <source>
        <strain evidence="2">NCPPB 890</strain>
    </source>
</reference>
<feature type="region of interest" description="Disordered" evidence="1">
    <location>
        <begin position="151"/>
        <end position="190"/>
    </location>
</feature>
<feature type="compositionally biased region" description="Basic and acidic residues" evidence="1">
    <location>
        <begin position="166"/>
        <end position="182"/>
    </location>
</feature>
<accession>A0A836P3X5</accession>
<protein>
    <submittedName>
        <fullName evidence="2">Uncharacterized protein</fullName>
    </submittedName>
</protein>
<evidence type="ECO:0000256" key="1">
    <source>
        <dbReference type="SAM" id="MobiDB-lite"/>
    </source>
</evidence>
<dbReference type="AlphaFoldDB" id="A0A836P3X5"/>
<dbReference type="RefSeq" id="WP_017117604.1">
    <property type="nucleotide sequence ID" value="NZ_AKBN02000008.1"/>
</dbReference>
<evidence type="ECO:0000313" key="2">
    <source>
        <dbReference type="EMBL" id="KFA02595.1"/>
    </source>
</evidence>
<proteinExistence type="predicted"/>
<dbReference type="EMBL" id="AKBN01000450">
    <property type="protein sequence ID" value="KFA02595.1"/>
    <property type="molecule type" value="Genomic_DNA"/>
</dbReference>
<sequence length="190" mass="22129">MNKQLAPYNILKYNIDSREDPTPTADEQEDLETRQALIDQRNRVRDIQLDNMLKVLAPMEYITPPQTTSKRVSIAQYKVIDANRRAYKDVIRKELDMDLIARDYAKAQRRIESLKNSGADYNKLKRLERMMTGYQNWLALQQMVDQINDQLGALGGPQLTDSDPSTPREREEAKQQELESHQESIAQGYW</sequence>
<comment type="caution">
    <text evidence="2">The sequence shown here is derived from an EMBL/GenBank/DDBJ whole genome shotgun (WGS) entry which is preliminary data.</text>
</comment>
<gene>
    <name evidence="2" type="ORF">A11K_0108650</name>
</gene>
<name>A0A836P3X5_XANVA</name>